<evidence type="ECO:0000313" key="1">
    <source>
        <dbReference type="EMBL" id="TFK61097.1"/>
    </source>
</evidence>
<name>A0ACD3A5W7_9AGAR</name>
<evidence type="ECO:0000313" key="2">
    <source>
        <dbReference type="Proteomes" id="UP000308600"/>
    </source>
</evidence>
<reference evidence="1 2" key="1">
    <citation type="journal article" date="2019" name="Nat. Ecol. Evol.">
        <title>Megaphylogeny resolves global patterns of mushroom evolution.</title>
        <authorList>
            <person name="Varga T."/>
            <person name="Krizsan K."/>
            <person name="Foldi C."/>
            <person name="Dima B."/>
            <person name="Sanchez-Garcia M."/>
            <person name="Sanchez-Ramirez S."/>
            <person name="Szollosi G.J."/>
            <person name="Szarkandi J.G."/>
            <person name="Papp V."/>
            <person name="Albert L."/>
            <person name="Andreopoulos W."/>
            <person name="Angelini C."/>
            <person name="Antonin V."/>
            <person name="Barry K.W."/>
            <person name="Bougher N.L."/>
            <person name="Buchanan P."/>
            <person name="Buyck B."/>
            <person name="Bense V."/>
            <person name="Catcheside P."/>
            <person name="Chovatia M."/>
            <person name="Cooper J."/>
            <person name="Damon W."/>
            <person name="Desjardin D."/>
            <person name="Finy P."/>
            <person name="Geml J."/>
            <person name="Haridas S."/>
            <person name="Hughes K."/>
            <person name="Justo A."/>
            <person name="Karasinski D."/>
            <person name="Kautmanova I."/>
            <person name="Kiss B."/>
            <person name="Kocsube S."/>
            <person name="Kotiranta H."/>
            <person name="LaButti K.M."/>
            <person name="Lechner B.E."/>
            <person name="Liimatainen K."/>
            <person name="Lipzen A."/>
            <person name="Lukacs Z."/>
            <person name="Mihaltcheva S."/>
            <person name="Morgado L.N."/>
            <person name="Niskanen T."/>
            <person name="Noordeloos M.E."/>
            <person name="Ohm R.A."/>
            <person name="Ortiz-Santana B."/>
            <person name="Ovrebo C."/>
            <person name="Racz N."/>
            <person name="Riley R."/>
            <person name="Savchenko A."/>
            <person name="Shiryaev A."/>
            <person name="Soop K."/>
            <person name="Spirin V."/>
            <person name="Szebenyi C."/>
            <person name="Tomsovsky M."/>
            <person name="Tulloss R.E."/>
            <person name="Uehling J."/>
            <person name="Grigoriev I.V."/>
            <person name="Vagvolgyi C."/>
            <person name="Papp T."/>
            <person name="Martin F.M."/>
            <person name="Miettinen O."/>
            <person name="Hibbett D.S."/>
            <person name="Nagy L.G."/>
        </authorList>
    </citation>
    <scope>NUCLEOTIDE SEQUENCE [LARGE SCALE GENOMIC DNA]</scope>
    <source>
        <strain evidence="1 2">NL-1719</strain>
    </source>
</reference>
<dbReference type="EMBL" id="ML208696">
    <property type="protein sequence ID" value="TFK61097.1"/>
    <property type="molecule type" value="Genomic_DNA"/>
</dbReference>
<gene>
    <name evidence="1" type="ORF">BDN72DRAFT_965365</name>
</gene>
<accession>A0ACD3A5W7</accession>
<organism evidence="1 2">
    <name type="scientific">Pluteus cervinus</name>
    <dbReference type="NCBI Taxonomy" id="181527"/>
    <lineage>
        <taxon>Eukaryota</taxon>
        <taxon>Fungi</taxon>
        <taxon>Dikarya</taxon>
        <taxon>Basidiomycota</taxon>
        <taxon>Agaricomycotina</taxon>
        <taxon>Agaricomycetes</taxon>
        <taxon>Agaricomycetidae</taxon>
        <taxon>Agaricales</taxon>
        <taxon>Pluteineae</taxon>
        <taxon>Pluteaceae</taxon>
        <taxon>Pluteus</taxon>
    </lineage>
</organism>
<protein>
    <submittedName>
        <fullName evidence="1">Uncharacterized protein</fullName>
    </submittedName>
</protein>
<sequence length="656" mass="74255">MIYHNATATRRVLAIPELLRSIFFSLPDRGDNYCTTLVCRVWSEIALDVLWYEVDDMSALFHLLVPLNSPKKDIKTCQKFVRRPEPQDWTVFGKISRRVKKLTIEADTVLPSRSVFDDITKTRIHHEILPNLWSLKWLSDASLGVIFLHAGIQELAFQIDYRFLDEAKIFMRNTSFFSRNITTISIETCSENGLMDPQPVGLIEAELTSWLAQLHDLRVLDIPRFWLTSHVFKTLGQLPHLVHLDFKLDPGQYGNPLDTLIFRPISDSEEIVPEHQLFPSLIDLGHNTRFSEMTRFLSCWQGSSRLSELSIASQVLESPDAFRSALDIITVQCPRLTFLGLTCLRTPYRHHPGGSLRPRITLNTLLPLRNLKDLLTLELVHPLPFAFTDEEFLFLVKEWSQMQYLGFGCDPYPLDNDVVHTAESLLPTVEPVDDASLTPTYPIIGLWQSMKSLRKHCPSLQELFLFGIDDFTAGNDKARLASDELAPLPFPSLKTLSFGSSPITSKSTVIALALSQFLLPSTSFFLHGLQAGDQHSPYLTYLNLNPLIPLRDQLPASLQKIIDSADPSPPDLPWTQGSPNIAVNEPVGVGGVIDDDTLSIFDERRELEKDITSFLEVLCEAREDEREKARWRCIDCPAVLDFGYIYGSQCIPDVGP</sequence>
<proteinExistence type="predicted"/>
<dbReference type="Proteomes" id="UP000308600">
    <property type="component" value="Unassembled WGS sequence"/>
</dbReference>
<keyword evidence="2" id="KW-1185">Reference proteome</keyword>